<proteinExistence type="predicted"/>
<evidence type="ECO:0000313" key="2">
    <source>
        <dbReference type="Proteomes" id="UP000805649"/>
    </source>
</evidence>
<accession>A0ACC3YJC1</accession>
<evidence type="ECO:0000313" key="1">
    <source>
        <dbReference type="EMBL" id="KAL0931995.1"/>
    </source>
</evidence>
<gene>
    <name evidence="1" type="ORF">CTRU02_212947</name>
</gene>
<keyword evidence="2" id="KW-1185">Reference proteome</keyword>
<dbReference type="Proteomes" id="UP000805649">
    <property type="component" value="Unassembled WGS sequence"/>
</dbReference>
<name>A0ACC3YJC1_COLTU</name>
<dbReference type="EMBL" id="VUJX02000009">
    <property type="protein sequence ID" value="KAL0931995.1"/>
    <property type="molecule type" value="Genomic_DNA"/>
</dbReference>
<organism evidence="1 2">
    <name type="scientific">Colletotrichum truncatum</name>
    <name type="common">Anthracnose fungus</name>
    <name type="synonym">Colletotrichum capsici</name>
    <dbReference type="NCBI Taxonomy" id="5467"/>
    <lineage>
        <taxon>Eukaryota</taxon>
        <taxon>Fungi</taxon>
        <taxon>Dikarya</taxon>
        <taxon>Ascomycota</taxon>
        <taxon>Pezizomycotina</taxon>
        <taxon>Sordariomycetes</taxon>
        <taxon>Hypocreomycetidae</taxon>
        <taxon>Glomerellales</taxon>
        <taxon>Glomerellaceae</taxon>
        <taxon>Colletotrichum</taxon>
        <taxon>Colletotrichum truncatum species complex</taxon>
    </lineage>
</organism>
<protein>
    <submittedName>
        <fullName evidence="1">Uncharacterized protein</fullName>
    </submittedName>
</protein>
<comment type="caution">
    <text evidence="1">The sequence shown here is derived from an EMBL/GenBank/DDBJ whole genome shotgun (WGS) entry which is preliminary data.</text>
</comment>
<reference evidence="1 2" key="1">
    <citation type="journal article" date="2020" name="Phytopathology">
        <title>Genome Sequence Resources of Colletotrichum truncatum, C. plurivorum, C. musicola, and C. sojae: Four Species Pathogenic to Soybean (Glycine max).</title>
        <authorList>
            <person name="Rogerio F."/>
            <person name="Boufleur T.R."/>
            <person name="Ciampi-Guillardi M."/>
            <person name="Sukno S.A."/>
            <person name="Thon M.R."/>
            <person name="Massola Junior N.S."/>
            <person name="Baroncelli R."/>
        </authorList>
    </citation>
    <scope>NUCLEOTIDE SEQUENCE [LARGE SCALE GENOMIC DNA]</scope>
    <source>
        <strain evidence="1 2">CMES1059</strain>
    </source>
</reference>
<sequence length="231" mass="24730">MRGHTSVIRLFVLVVSRRCLVGLIFGVIVAHLHVLVLRSCGRLLRCLFALILLLLGLGALALGCEGVLLLLVLGHLLLGAGLKLFLFALGQVLPTARQLLVDVEVGVVLLLLLLKGRTRLAAVEVKGVTRALGRLRDAVSAGSVGTLARVTTLGVREGLGTRRDGGGVLAERVGGVVLCGGIDLGKDRGLAVTAFRTQRLLLRLRWCQQSALSSRWAWRRAYSRGWARAAV</sequence>